<dbReference type="RefSeq" id="WP_089308249.1">
    <property type="nucleotide sequence ID" value="NZ_FZNK01000002.1"/>
</dbReference>
<dbReference type="Proteomes" id="UP000198297">
    <property type="component" value="Unassembled WGS sequence"/>
</dbReference>
<dbReference type="EMBL" id="NHOZ01000056">
    <property type="protein sequence ID" value="OYR64045.1"/>
    <property type="molecule type" value="Genomic_DNA"/>
</dbReference>
<reference evidence="3" key="3">
    <citation type="submission" date="2017-06" db="EMBL/GenBank/DDBJ databases">
        <authorList>
            <person name="Kim H.J."/>
            <person name="Triplett B.A."/>
        </authorList>
    </citation>
    <scope>NUCLEOTIDE SEQUENCE [LARGE SCALE GENOMIC DNA]</scope>
    <source>
        <strain evidence="3">DSM 19316</strain>
    </source>
</reference>
<evidence type="ECO:0000256" key="1">
    <source>
        <dbReference type="SAM" id="Phobius"/>
    </source>
</evidence>
<accession>A0A256J5K0</accession>
<accession>A0A238WH75</accession>
<feature type="transmembrane region" description="Helical" evidence="1">
    <location>
        <begin position="28"/>
        <end position="49"/>
    </location>
</feature>
<keyword evidence="1" id="KW-0472">Membrane</keyword>
<keyword evidence="1" id="KW-1133">Transmembrane helix</keyword>
<evidence type="ECO:0000313" key="5">
    <source>
        <dbReference type="Proteomes" id="UP000215731"/>
    </source>
</evidence>
<evidence type="ECO:0000313" key="4">
    <source>
        <dbReference type="Proteomes" id="UP000198297"/>
    </source>
</evidence>
<sequence>MAAETEAAALEPLTTAEMESTMAGIKRMLKIGAAFAAVGYLLVGFALFVEITAFHPLLEEYFTTHTGWSLAGGGADRAGETALNSQLATIHSFPSVLLWLKLGGVAHVLVGIFVALAAIVRTLALMPHRLAYELADE</sequence>
<reference evidence="2 5" key="1">
    <citation type="journal article" date="2014" name="Front. Microbiol.">
        <title>Population and genomic analysis of the genus Halorubrum.</title>
        <authorList>
            <person name="Fullmer M.S."/>
            <person name="Soucy S.M."/>
            <person name="Swithers K.S."/>
            <person name="Makkay A.M."/>
            <person name="Wheeler R."/>
            <person name="Ventosa A."/>
            <person name="Gogarten J.P."/>
            <person name="Papke R.T."/>
        </authorList>
    </citation>
    <scope>NUCLEOTIDE SEQUENCE [LARGE SCALE GENOMIC DNA]</scope>
    <source>
        <strain evidence="2 5">Ga36</strain>
    </source>
</reference>
<evidence type="ECO:0000313" key="3">
    <source>
        <dbReference type="EMBL" id="SNR45936.1"/>
    </source>
</evidence>
<dbReference type="AlphaFoldDB" id="A0A238WH75"/>
<feature type="transmembrane region" description="Helical" evidence="1">
    <location>
        <begin position="96"/>
        <end position="120"/>
    </location>
</feature>
<name>A0A238WH75_HALEZ</name>
<protein>
    <submittedName>
        <fullName evidence="3">Uncharacterized protein</fullName>
    </submittedName>
</protein>
<gene>
    <name evidence="2" type="ORF">DJ80_06530</name>
    <name evidence="3" type="ORF">SAMN06266787_102308</name>
</gene>
<organism evidence="3 4">
    <name type="scientific">Halorubrum ezzemoulense</name>
    <name type="common">Halorubrum chaoviator</name>
    <dbReference type="NCBI Taxonomy" id="337243"/>
    <lineage>
        <taxon>Archaea</taxon>
        <taxon>Methanobacteriati</taxon>
        <taxon>Methanobacteriota</taxon>
        <taxon>Stenosarchaea group</taxon>
        <taxon>Halobacteria</taxon>
        <taxon>Halobacteriales</taxon>
        <taxon>Haloferacaceae</taxon>
        <taxon>Halorubrum</taxon>
    </lineage>
</organism>
<evidence type="ECO:0000313" key="2">
    <source>
        <dbReference type="EMBL" id="OYR64045.1"/>
    </source>
</evidence>
<keyword evidence="1" id="KW-0812">Transmembrane</keyword>
<dbReference type="EMBL" id="FZNK01000002">
    <property type="protein sequence ID" value="SNR45936.1"/>
    <property type="molecule type" value="Genomic_DNA"/>
</dbReference>
<reference evidence="4" key="4">
    <citation type="submission" date="2017-06" db="EMBL/GenBank/DDBJ databases">
        <authorList>
            <person name="Varghese N."/>
            <person name="Submissions S."/>
        </authorList>
    </citation>
    <scope>NUCLEOTIDE SEQUENCE [LARGE SCALE GENOMIC DNA]</scope>
    <source>
        <strain evidence="4">DSM 19316</strain>
    </source>
</reference>
<dbReference type="Proteomes" id="UP000215731">
    <property type="component" value="Unassembled WGS sequence"/>
</dbReference>
<proteinExistence type="predicted"/>
<reference evidence="2" key="2">
    <citation type="submission" date="2017-05" db="EMBL/GenBank/DDBJ databases">
        <authorList>
            <person name="Song R."/>
            <person name="Chenine A.L."/>
            <person name="Ruprecht R.M."/>
        </authorList>
    </citation>
    <scope>NUCLEOTIDE SEQUENCE</scope>
    <source>
        <strain evidence="2">Ga36</strain>
    </source>
</reference>